<evidence type="ECO:0000256" key="1">
    <source>
        <dbReference type="SAM" id="SignalP"/>
    </source>
</evidence>
<protein>
    <recommendedName>
        <fullName evidence="4">DUF1176 domain-containing protein</fullName>
    </recommendedName>
</protein>
<gene>
    <name evidence="2" type="ORF">CDO81_15410</name>
</gene>
<dbReference type="Proteomes" id="UP000197446">
    <property type="component" value="Unassembled WGS sequence"/>
</dbReference>
<keyword evidence="3" id="KW-1185">Reference proteome</keyword>
<comment type="caution">
    <text evidence="2">The sequence shown here is derived from an EMBL/GenBank/DDBJ whole genome shotgun (WGS) entry which is preliminary data.</text>
</comment>
<dbReference type="EMBL" id="NISI01000006">
    <property type="protein sequence ID" value="OWR03306.1"/>
    <property type="molecule type" value="Genomic_DNA"/>
</dbReference>
<evidence type="ECO:0000313" key="2">
    <source>
        <dbReference type="EMBL" id="OWR03306.1"/>
    </source>
</evidence>
<keyword evidence="1" id="KW-0732">Signal</keyword>
<dbReference type="AlphaFoldDB" id="A0A254N5G4"/>
<sequence>MSSSRWTTALAVALALVLAFVAFAASAQAPERSLSFAHKDWELVCDNTRTCRAAGYHAEGDDDMAGVSVLLTRKAGPREPVTGELLLASYGDDTQAAKLPKDARLGMFVDGRAVGTVVWADDSGGLALSPAQTQALLQALVGTGRVVWKAGKAQWALSNAGATAVLLKMDEFQGRVGTSGALVKRGAADEAAVAQPLPAPVVKAAATDDRPVTLGAQQKQQLLRALRAATPDADSCELLSGANAGAELEVRRLGRNQLLASGVCWTAAYNQGSGFWVINAREPYAPVLVTTDGSDYSAGTVSADHKGRGLGDCWHHEAWTWDGKAFVPTLSASTGQCRLIAPGGAWHLPTWVANVVPARP</sequence>
<proteinExistence type="predicted"/>
<dbReference type="InterPro" id="IPR009560">
    <property type="entry name" value="DUF1176"/>
</dbReference>
<reference evidence="2 3" key="1">
    <citation type="journal article" date="2007" name="Int. J. Syst. Evol. Microbiol.">
        <title>Description of Pelomonas aquatica sp. nov. and Pelomonas puraquae sp. nov., isolated from industrial and haemodialysis water.</title>
        <authorList>
            <person name="Gomila M."/>
            <person name="Bowien B."/>
            <person name="Falsen E."/>
            <person name="Moore E.R."/>
            <person name="Lalucat J."/>
        </authorList>
    </citation>
    <scope>NUCLEOTIDE SEQUENCE [LARGE SCALE GENOMIC DNA]</scope>
    <source>
        <strain evidence="2 3">CCUG 52769</strain>
    </source>
</reference>
<organism evidence="2 3">
    <name type="scientific">Roseateles puraquae</name>
    <dbReference type="NCBI Taxonomy" id="431059"/>
    <lineage>
        <taxon>Bacteria</taxon>
        <taxon>Pseudomonadati</taxon>
        <taxon>Pseudomonadota</taxon>
        <taxon>Betaproteobacteria</taxon>
        <taxon>Burkholderiales</taxon>
        <taxon>Sphaerotilaceae</taxon>
        <taxon>Roseateles</taxon>
    </lineage>
</organism>
<feature type="signal peptide" evidence="1">
    <location>
        <begin position="1"/>
        <end position="24"/>
    </location>
</feature>
<feature type="chain" id="PRO_5013010355" description="DUF1176 domain-containing protein" evidence="1">
    <location>
        <begin position="25"/>
        <end position="360"/>
    </location>
</feature>
<dbReference type="OrthoDB" id="6183301at2"/>
<name>A0A254N5G4_9BURK</name>
<evidence type="ECO:0008006" key="4">
    <source>
        <dbReference type="Google" id="ProtNLM"/>
    </source>
</evidence>
<evidence type="ECO:0000313" key="3">
    <source>
        <dbReference type="Proteomes" id="UP000197446"/>
    </source>
</evidence>
<dbReference type="Pfam" id="PF06674">
    <property type="entry name" value="DUF1176"/>
    <property type="match status" value="1"/>
</dbReference>
<accession>A0A254N5G4</accession>